<dbReference type="InterPro" id="IPR048280">
    <property type="entry name" value="COX6B-like"/>
</dbReference>
<sequence>MAEKPTIKVETTPGDWRFPSANQTKRCFTCYIEYNKQVRHRSLPIQCIEAKGEGSDECTKYAKCYRSLCPGEWIERWKEQRANGTFAGPL</sequence>
<dbReference type="SUPFAM" id="SSF47694">
    <property type="entry name" value="Cytochrome c oxidase subunit h"/>
    <property type="match status" value="1"/>
</dbReference>
<dbReference type="HOGENOM" id="CLU_133964_2_0_1"/>
<dbReference type="CDD" id="cd00926">
    <property type="entry name" value="Cyt_c_Oxidase_VIb"/>
    <property type="match status" value="1"/>
</dbReference>
<reference evidence="4" key="2">
    <citation type="submission" date="2018-04" db="EMBL/GenBank/DDBJ databases">
        <title>OnivRS2 (Oryza nivara Reference Sequence Version 2).</title>
        <authorList>
            <person name="Zhang J."/>
            <person name="Kudrna D."/>
            <person name="Lee S."/>
            <person name="Talag J."/>
            <person name="Rajasekar S."/>
            <person name="Welchert J."/>
            <person name="Hsing Y.-I."/>
            <person name="Wing R.A."/>
        </authorList>
    </citation>
    <scope>NUCLEOTIDE SEQUENCE [LARGE SCALE GENOMIC DNA]</scope>
    <source>
        <strain evidence="4">SL10</strain>
    </source>
</reference>
<comment type="subcellular location">
    <subcellularLocation>
        <location evidence="1">Mitochondrion</location>
    </subcellularLocation>
</comment>
<evidence type="ECO:0000256" key="2">
    <source>
        <dbReference type="ARBA" id="ARBA00023128"/>
    </source>
</evidence>
<keyword evidence="2" id="KW-0496">Mitochondrion</keyword>
<dbReference type="Gramene" id="ONIVA02G37610.1">
    <property type="protein sequence ID" value="ONIVA02G37610.1"/>
    <property type="gene ID" value="ONIVA02G37610"/>
</dbReference>
<name>A0A0E0GDX3_ORYNI</name>
<evidence type="ECO:0008006" key="6">
    <source>
        <dbReference type="Google" id="ProtNLM"/>
    </source>
</evidence>
<dbReference type="PANTHER" id="PTHR46281">
    <property type="entry name" value="CYTOCHROME C OXIDASE SUBUNIT 6B"/>
    <property type="match status" value="1"/>
</dbReference>
<protein>
    <recommendedName>
        <fullName evidence="6">Cytochrome c oxidase subunit</fullName>
    </recommendedName>
</protein>
<dbReference type="GO" id="GO:0005739">
    <property type="term" value="C:mitochondrion"/>
    <property type="evidence" value="ECO:0007669"/>
    <property type="project" value="UniProtKB-SubCell"/>
</dbReference>
<keyword evidence="5" id="KW-1185">Reference proteome</keyword>
<evidence type="ECO:0000256" key="1">
    <source>
        <dbReference type="ARBA" id="ARBA00004173"/>
    </source>
</evidence>
<dbReference type="EnsemblPlants" id="ONIVA02G37610.1">
    <property type="protein sequence ID" value="ONIVA02G37610.1"/>
    <property type="gene ID" value="ONIVA02G37610"/>
</dbReference>
<organism evidence="4">
    <name type="scientific">Oryza nivara</name>
    <name type="common">Indian wild rice</name>
    <name type="synonym">Oryza sativa f. spontanea</name>
    <dbReference type="NCBI Taxonomy" id="4536"/>
    <lineage>
        <taxon>Eukaryota</taxon>
        <taxon>Viridiplantae</taxon>
        <taxon>Streptophyta</taxon>
        <taxon>Embryophyta</taxon>
        <taxon>Tracheophyta</taxon>
        <taxon>Spermatophyta</taxon>
        <taxon>Magnoliopsida</taxon>
        <taxon>Liliopsida</taxon>
        <taxon>Poales</taxon>
        <taxon>Poaceae</taxon>
        <taxon>BOP clade</taxon>
        <taxon>Oryzoideae</taxon>
        <taxon>Oryzeae</taxon>
        <taxon>Oryzinae</taxon>
        <taxon>Oryza</taxon>
    </lineage>
</organism>
<evidence type="ECO:0000313" key="5">
    <source>
        <dbReference type="Proteomes" id="UP000006591"/>
    </source>
</evidence>
<dbReference type="InterPro" id="IPR003213">
    <property type="entry name" value="Cyt_c_oxidase_su6B"/>
</dbReference>
<dbReference type="Proteomes" id="UP000006591">
    <property type="component" value="Chromosome 2"/>
</dbReference>
<dbReference type="AlphaFoldDB" id="A0A0E0GDX3"/>
<dbReference type="OMA" id="WDGQRDD"/>
<dbReference type="Pfam" id="PF02297">
    <property type="entry name" value="COX6B"/>
    <property type="match status" value="1"/>
</dbReference>
<dbReference type="eggNOG" id="KOG3057">
    <property type="taxonomic scope" value="Eukaryota"/>
</dbReference>
<evidence type="ECO:0000256" key="3">
    <source>
        <dbReference type="ARBA" id="ARBA00023157"/>
    </source>
</evidence>
<dbReference type="STRING" id="4536.A0A0E0GDX3"/>
<reference evidence="4" key="1">
    <citation type="submission" date="2015-04" db="UniProtKB">
        <authorList>
            <consortium name="EnsemblPlants"/>
        </authorList>
    </citation>
    <scope>IDENTIFICATION</scope>
    <source>
        <strain evidence="4">SL10</strain>
    </source>
</reference>
<keyword evidence="3" id="KW-1015">Disulfide bond</keyword>
<dbReference type="GO" id="GO:0045277">
    <property type="term" value="C:respiratory chain complex IV"/>
    <property type="evidence" value="ECO:0007669"/>
    <property type="project" value="InterPro"/>
</dbReference>
<dbReference type="Gene3D" id="1.10.10.140">
    <property type="entry name" value="Cytochrome c oxidase, subunit VIb"/>
    <property type="match status" value="1"/>
</dbReference>
<accession>A0A0E0GDX3</accession>
<dbReference type="PANTHER" id="PTHR46281:SF31">
    <property type="entry name" value="CYTOCHROME C OXIDASE SUBUNIT"/>
    <property type="match status" value="1"/>
</dbReference>
<proteinExistence type="predicted"/>
<evidence type="ECO:0000313" key="4">
    <source>
        <dbReference type="EnsemblPlants" id="ONIVA02G37610.1"/>
    </source>
</evidence>
<dbReference type="InterPro" id="IPR036549">
    <property type="entry name" value="CX6/COA6-like_sf"/>
</dbReference>